<dbReference type="AlphaFoldDB" id="A0AAD9N360"/>
<dbReference type="Pfam" id="PF00168">
    <property type="entry name" value="C2"/>
    <property type="match status" value="1"/>
</dbReference>
<dbReference type="PANTHER" id="PTHR12546">
    <property type="entry name" value="FER-1-LIKE"/>
    <property type="match status" value="1"/>
</dbReference>
<keyword evidence="8" id="KW-1185">Reference proteome</keyword>
<gene>
    <name evidence="7" type="ORF">LSH36_251g03020</name>
</gene>
<accession>A0AAD9N360</accession>
<dbReference type="PROSITE" id="PS50004">
    <property type="entry name" value="C2"/>
    <property type="match status" value="1"/>
</dbReference>
<organism evidence="7 8">
    <name type="scientific">Paralvinella palmiformis</name>
    <dbReference type="NCBI Taxonomy" id="53620"/>
    <lineage>
        <taxon>Eukaryota</taxon>
        <taxon>Metazoa</taxon>
        <taxon>Spiralia</taxon>
        <taxon>Lophotrochozoa</taxon>
        <taxon>Annelida</taxon>
        <taxon>Polychaeta</taxon>
        <taxon>Sedentaria</taxon>
        <taxon>Canalipalpata</taxon>
        <taxon>Terebellida</taxon>
        <taxon>Terebelliformia</taxon>
        <taxon>Alvinellidae</taxon>
        <taxon>Paralvinella</taxon>
    </lineage>
</organism>
<comment type="subcellular location">
    <subcellularLocation>
        <location evidence="1">Membrane</location>
        <topology evidence="1">Single-pass membrane protein</topology>
    </subcellularLocation>
</comment>
<evidence type="ECO:0000256" key="1">
    <source>
        <dbReference type="ARBA" id="ARBA00004167"/>
    </source>
</evidence>
<dbReference type="GO" id="GO:0016020">
    <property type="term" value="C:membrane"/>
    <property type="evidence" value="ECO:0007669"/>
    <property type="project" value="UniProtKB-SubCell"/>
</dbReference>
<keyword evidence="4" id="KW-1133">Transmembrane helix</keyword>
<keyword evidence="5" id="KW-0472">Membrane</keyword>
<reference evidence="7" key="1">
    <citation type="journal article" date="2023" name="Mol. Biol. Evol.">
        <title>Third-Generation Sequencing Reveals the Adaptive Role of the Epigenome in Three Deep-Sea Polychaetes.</title>
        <authorList>
            <person name="Perez M."/>
            <person name="Aroh O."/>
            <person name="Sun Y."/>
            <person name="Lan Y."/>
            <person name="Juniper S.K."/>
            <person name="Young C.R."/>
            <person name="Angers B."/>
            <person name="Qian P.Y."/>
        </authorList>
    </citation>
    <scope>NUCLEOTIDE SEQUENCE</scope>
    <source>
        <strain evidence="7">P08H-3</strain>
    </source>
</reference>
<protein>
    <recommendedName>
        <fullName evidence="6">C2 domain-containing protein</fullName>
    </recommendedName>
</protein>
<dbReference type="CDD" id="cd04011">
    <property type="entry name" value="C2B_Ferlin"/>
    <property type="match status" value="1"/>
</dbReference>
<feature type="domain" description="C2" evidence="6">
    <location>
        <begin position="1"/>
        <end position="92"/>
    </location>
</feature>
<dbReference type="Proteomes" id="UP001208570">
    <property type="component" value="Unassembled WGS sequence"/>
</dbReference>
<dbReference type="InterPro" id="IPR035892">
    <property type="entry name" value="C2_domain_sf"/>
</dbReference>
<evidence type="ECO:0000313" key="8">
    <source>
        <dbReference type="Proteomes" id="UP001208570"/>
    </source>
</evidence>
<dbReference type="GO" id="GO:0007009">
    <property type="term" value="P:plasma membrane organization"/>
    <property type="evidence" value="ECO:0007669"/>
    <property type="project" value="TreeGrafter"/>
</dbReference>
<keyword evidence="3" id="KW-0677">Repeat</keyword>
<dbReference type="SUPFAM" id="SSF49562">
    <property type="entry name" value="C2 domain (Calcium/lipid-binding domain, CaLB)"/>
    <property type="match status" value="1"/>
</dbReference>
<evidence type="ECO:0000313" key="7">
    <source>
        <dbReference type="EMBL" id="KAK2155005.1"/>
    </source>
</evidence>
<keyword evidence="2" id="KW-0812">Transmembrane</keyword>
<dbReference type="InterPro" id="IPR037721">
    <property type="entry name" value="Ferlin"/>
</dbReference>
<evidence type="ECO:0000256" key="2">
    <source>
        <dbReference type="ARBA" id="ARBA00022692"/>
    </source>
</evidence>
<evidence type="ECO:0000256" key="5">
    <source>
        <dbReference type="ARBA" id="ARBA00023136"/>
    </source>
</evidence>
<proteinExistence type="predicted"/>
<dbReference type="InterPro" id="IPR037720">
    <property type="entry name" value="C2B_Ferlin"/>
</dbReference>
<dbReference type="PANTHER" id="PTHR12546:SF60">
    <property type="entry name" value="MISFIRE, ISOFORM F"/>
    <property type="match status" value="1"/>
</dbReference>
<dbReference type="Gene3D" id="2.60.40.150">
    <property type="entry name" value="C2 domain"/>
    <property type="match status" value="1"/>
</dbReference>
<comment type="caution">
    <text evidence="7">The sequence shown here is derived from an EMBL/GenBank/DDBJ whole genome shotgun (WGS) entry which is preliminary data.</text>
</comment>
<evidence type="ECO:0000256" key="4">
    <source>
        <dbReference type="ARBA" id="ARBA00022989"/>
    </source>
</evidence>
<sequence length="92" mass="10225">MPYSEQASLKAQDFQVSVTIIEARQLAGLNMDPVVCVQVGDQKKYTSVKESTNCPYWNEVLHSRNLLRSGTVVGTFKFDVGTVYMAPGSDMF</sequence>
<dbReference type="InterPro" id="IPR000008">
    <property type="entry name" value="C2_dom"/>
</dbReference>
<name>A0AAD9N360_9ANNE</name>
<evidence type="ECO:0000259" key="6">
    <source>
        <dbReference type="PROSITE" id="PS50004"/>
    </source>
</evidence>
<dbReference type="EMBL" id="JAODUP010000251">
    <property type="protein sequence ID" value="KAK2155005.1"/>
    <property type="molecule type" value="Genomic_DNA"/>
</dbReference>
<evidence type="ECO:0000256" key="3">
    <source>
        <dbReference type="ARBA" id="ARBA00022737"/>
    </source>
</evidence>